<evidence type="ECO:0000256" key="1">
    <source>
        <dbReference type="SAM" id="MobiDB-lite"/>
    </source>
</evidence>
<organism evidence="2">
    <name type="scientific">Kwoniella pini CBS 10737</name>
    <dbReference type="NCBI Taxonomy" id="1296096"/>
    <lineage>
        <taxon>Eukaryota</taxon>
        <taxon>Fungi</taxon>
        <taxon>Dikarya</taxon>
        <taxon>Basidiomycota</taxon>
        <taxon>Agaricomycotina</taxon>
        <taxon>Tremellomycetes</taxon>
        <taxon>Tremellales</taxon>
        <taxon>Cryptococcaceae</taxon>
        <taxon>Kwoniella</taxon>
    </lineage>
</organism>
<feature type="compositionally biased region" description="Polar residues" evidence="1">
    <location>
        <begin position="1"/>
        <end position="21"/>
    </location>
</feature>
<dbReference type="AlphaFoldDB" id="A0A1B9HW81"/>
<evidence type="ECO:0000313" key="4">
    <source>
        <dbReference type="Proteomes" id="UP000094020"/>
    </source>
</evidence>
<reference evidence="2" key="1">
    <citation type="submission" date="2013-07" db="EMBL/GenBank/DDBJ databases">
        <title>The Genome Sequence of Cryptococcus pinus CBS10737.</title>
        <authorList>
            <consortium name="The Broad Institute Genome Sequencing Platform"/>
            <person name="Cuomo C."/>
            <person name="Litvintseva A."/>
            <person name="Chen Y."/>
            <person name="Heitman J."/>
            <person name="Sun S."/>
            <person name="Springer D."/>
            <person name="Dromer F."/>
            <person name="Young S.K."/>
            <person name="Zeng Q."/>
            <person name="Gargeya S."/>
            <person name="Fitzgerald M."/>
            <person name="Abouelleil A."/>
            <person name="Alvarado L."/>
            <person name="Berlin A.M."/>
            <person name="Chapman S.B."/>
            <person name="Dewar J."/>
            <person name="Goldberg J."/>
            <person name="Griggs A."/>
            <person name="Gujja S."/>
            <person name="Hansen M."/>
            <person name="Howarth C."/>
            <person name="Imamovic A."/>
            <person name="Larimer J."/>
            <person name="McCowan C."/>
            <person name="Murphy C."/>
            <person name="Pearson M."/>
            <person name="Priest M."/>
            <person name="Roberts A."/>
            <person name="Saif S."/>
            <person name="Shea T."/>
            <person name="Sykes S."/>
            <person name="Wortman J."/>
            <person name="Nusbaum C."/>
            <person name="Birren B."/>
        </authorList>
    </citation>
    <scope>NUCLEOTIDE SEQUENCE [LARGE SCALE GENOMIC DNA]</scope>
    <source>
        <strain evidence="2">CBS 10737</strain>
    </source>
</reference>
<feature type="compositionally biased region" description="Polar residues" evidence="1">
    <location>
        <begin position="54"/>
        <end position="63"/>
    </location>
</feature>
<dbReference type="KEGG" id="kpin:30174802"/>
<feature type="region of interest" description="Disordered" evidence="1">
    <location>
        <begin position="1"/>
        <end position="85"/>
    </location>
</feature>
<reference evidence="3" key="2">
    <citation type="submission" date="2013-07" db="EMBL/GenBank/DDBJ databases">
        <authorList>
            <consortium name="The Broad Institute Genome Sequencing Platform"/>
            <person name="Cuomo C."/>
            <person name="Litvintseva A."/>
            <person name="Chen Y."/>
            <person name="Heitman J."/>
            <person name="Sun S."/>
            <person name="Springer D."/>
            <person name="Dromer F."/>
            <person name="Young S.K."/>
            <person name="Zeng Q."/>
            <person name="Gargeya S."/>
            <person name="Fitzgerald M."/>
            <person name="Abouelleil A."/>
            <person name="Alvarado L."/>
            <person name="Berlin A.M."/>
            <person name="Chapman S.B."/>
            <person name="Dewar J."/>
            <person name="Goldberg J."/>
            <person name="Griggs A."/>
            <person name="Gujja S."/>
            <person name="Hansen M."/>
            <person name="Howarth C."/>
            <person name="Imamovic A."/>
            <person name="Larimer J."/>
            <person name="McCowan C."/>
            <person name="Murphy C."/>
            <person name="Pearson M."/>
            <person name="Priest M."/>
            <person name="Roberts A."/>
            <person name="Saif S."/>
            <person name="Shea T."/>
            <person name="Sykes S."/>
            <person name="Wortman J."/>
            <person name="Nusbaum C."/>
            <person name="Birren B."/>
        </authorList>
    </citation>
    <scope>NUCLEOTIDE SEQUENCE</scope>
    <source>
        <strain evidence="3">CBS 10737</strain>
    </source>
</reference>
<feature type="compositionally biased region" description="Low complexity" evidence="1">
    <location>
        <begin position="139"/>
        <end position="157"/>
    </location>
</feature>
<keyword evidence="4" id="KW-1185">Reference proteome</keyword>
<name>A0A1B9HW81_9TREE</name>
<dbReference type="Proteomes" id="UP000094020">
    <property type="component" value="Chromosome 2"/>
</dbReference>
<feature type="compositionally biased region" description="Polar residues" evidence="1">
    <location>
        <begin position="104"/>
        <end position="115"/>
    </location>
</feature>
<protein>
    <submittedName>
        <fullName evidence="2">Uncharacterized protein</fullName>
    </submittedName>
</protein>
<evidence type="ECO:0000313" key="3">
    <source>
        <dbReference type="EMBL" id="WWC67685.1"/>
    </source>
</evidence>
<feature type="region of interest" description="Disordered" evidence="1">
    <location>
        <begin position="104"/>
        <end position="173"/>
    </location>
</feature>
<dbReference type="EMBL" id="KV700116">
    <property type="protein sequence ID" value="OCF47532.1"/>
    <property type="molecule type" value="Genomic_DNA"/>
</dbReference>
<proteinExistence type="predicted"/>
<gene>
    <name evidence="2" type="ORF">I206_06433</name>
    <name evidence="3" type="ORF">I206_101597</name>
</gene>
<reference evidence="3" key="4">
    <citation type="submission" date="2024-02" db="EMBL/GenBank/DDBJ databases">
        <title>Comparative genomics of Cryptococcus and Kwoniella reveals pathogenesis evolution and contrasting modes of karyotype evolution via chromosome fusion or intercentromeric recombination.</title>
        <authorList>
            <person name="Coelho M.A."/>
            <person name="David-Palma M."/>
            <person name="Shea T."/>
            <person name="Bowers K."/>
            <person name="McGinley-Smith S."/>
            <person name="Mohammad A.W."/>
            <person name="Gnirke A."/>
            <person name="Yurkov A.M."/>
            <person name="Nowrousian M."/>
            <person name="Sun S."/>
            <person name="Cuomo C.A."/>
            <person name="Heitman J."/>
        </authorList>
    </citation>
    <scope>NUCLEOTIDE SEQUENCE</scope>
    <source>
        <strain evidence="3">CBS 10737</strain>
    </source>
</reference>
<evidence type="ECO:0000313" key="2">
    <source>
        <dbReference type="EMBL" id="OCF47532.1"/>
    </source>
</evidence>
<dbReference type="EMBL" id="CP144520">
    <property type="protein sequence ID" value="WWC67685.1"/>
    <property type="molecule type" value="Genomic_DNA"/>
</dbReference>
<sequence>MSDPSSSRSGEAVDSTSTGLTTDELALDAGRRYKSTFNPAAEAFVPRSTDEGQNESQNSASSLDEQDPREGHKYGSWHANEEESDCGRLQALLSRPEFLAIFQDQQIHNSENQTRSSRKPGAPSMEGKSWAQVAASGHSASESSNRNRPPSPANRAESSSKPSGRSWAEVAKE</sequence>
<dbReference type="RefSeq" id="XP_019008751.1">
    <property type="nucleotide sequence ID" value="XM_019158138.1"/>
</dbReference>
<reference evidence="2" key="3">
    <citation type="submission" date="2016-07" db="EMBL/GenBank/DDBJ databases">
        <title>Evolution of pathogenesis and genome organization in the Tremellales.</title>
        <authorList>
            <person name="Cuomo C."/>
            <person name="Litvintseva A."/>
            <person name="Heitman J."/>
            <person name="Chen Y."/>
            <person name="Sun S."/>
            <person name="Springer D."/>
            <person name="Dromer F."/>
            <person name="Young S."/>
            <person name="Zeng Q."/>
            <person name="Chapman S."/>
            <person name="Gujja S."/>
            <person name="Saif S."/>
            <person name="Birren B."/>
        </authorList>
    </citation>
    <scope>NUCLEOTIDE SEQUENCE</scope>
    <source>
        <strain evidence="2">CBS 10737</strain>
    </source>
</reference>
<dbReference type="GeneID" id="30174802"/>
<accession>A0A1B9HW81</accession>